<dbReference type="AlphaFoldDB" id="A0A7H4LKJ5"/>
<dbReference type="EMBL" id="LS480641">
    <property type="protein sequence ID" value="SPT19133.1"/>
    <property type="molecule type" value="Genomic_DNA"/>
</dbReference>
<feature type="region of interest" description="Disordered" evidence="1">
    <location>
        <begin position="148"/>
        <end position="177"/>
    </location>
</feature>
<accession>A0A7H4LKJ5</accession>
<organism evidence="2 3">
    <name type="scientific">Triticum aestivum</name>
    <name type="common">Wheat</name>
    <dbReference type="NCBI Taxonomy" id="4565"/>
    <lineage>
        <taxon>Eukaryota</taxon>
        <taxon>Viridiplantae</taxon>
        <taxon>Streptophyta</taxon>
        <taxon>Embryophyta</taxon>
        <taxon>Tracheophyta</taxon>
        <taxon>Spermatophyta</taxon>
        <taxon>Magnoliopsida</taxon>
        <taxon>Liliopsida</taxon>
        <taxon>Poales</taxon>
        <taxon>Poaceae</taxon>
        <taxon>BOP clade</taxon>
        <taxon>Pooideae</taxon>
        <taxon>Triticodae</taxon>
        <taxon>Triticeae</taxon>
        <taxon>Triticinae</taxon>
        <taxon>Triticum</taxon>
    </lineage>
</organism>
<feature type="compositionally biased region" description="Basic and acidic residues" evidence="1">
    <location>
        <begin position="149"/>
        <end position="177"/>
    </location>
</feature>
<sequence>MVLPIPDQAAPEERAVLHSAQHKLRLAALGRFEPGHVLERAQLDDGVHRAVFLLLRAERAPDKLRQPPHVCRRVPAHLLVPEEEHPLGVRQVRAPVPEDVVPVRPGRRHAVAEVAGGGLDRDRLQPVLGPELVHEAPRRDQGVLGVAAHVHDPAPRRGDGPRQRRERDVRGEEPRVREPVEVRDPVARVELVLQVADAVVRAEGVERVAGAARGVLPPVDRGVEERLHPRGAGLGHGGDDDVRGARGEACVGDHRADHRRQGAVPALLMAVEQFRPGEAPGARPGGRQLGELPVELLVGFGIALLRRKGWGGGGGGHRTANSPS</sequence>
<dbReference type="Proteomes" id="UP000280104">
    <property type="component" value="Chromosome II"/>
</dbReference>
<reference evidence="2 3" key="1">
    <citation type="submission" date="2018-05" db="EMBL/GenBank/DDBJ databases">
        <authorList>
            <person name="Thind KAUR A."/>
        </authorList>
    </citation>
    <scope>NUCLEOTIDE SEQUENCE [LARGE SCALE GENOMIC DNA]</scope>
</reference>
<evidence type="ECO:0000256" key="1">
    <source>
        <dbReference type="SAM" id="MobiDB-lite"/>
    </source>
</evidence>
<evidence type="ECO:0000313" key="3">
    <source>
        <dbReference type="Proteomes" id="UP000280104"/>
    </source>
</evidence>
<evidence type="ECO:0000313" key="2">
    <source>
        <dbReference type="EMBL" id="SPT19133.1"/>
    </source>
</evidence>
<gene>
    <name evidence="2" type="ORF">CAMPLR22A2D_LOCUS3748</name>
</gene>
<proteinExistence type="predicted"/>
<protein>
    <submittedName>
        <fullName evidence="2">Uncharacterized protein</fullName>
    </submittedName>
</protein>
<name>A0A7H4LKJ5_WHEAT</name>